<sequence length="248" mass="26106">MALTPCVAEAATPGTALSSSLSDVKQRNYAQQTQHNFGDVRVYTEGVDFSRPVGAVIRLHGDGAYEYHNPGYLLEGLAAVAAAENKILIAPLTPDSATTTWWKNSASNADWLAELLEQQILPEYGIDRSDIWWMGYSGGAELLAHELILSEPQLVSGGALMLGGGGRPWGADPAAIAAAAEQVGPLTWVSGTADDGTDPQAPFNAYGAAQEGAAWYRAQGFGAVEESYPQGVDHFGLNSTAILQAALD</sequence>
<accession>A0A6B8WDC1</accession>
<proteinExistence type="predicted"/>
<dbReference type="KEGG" id="cok:COCCU_10355"/>
<dbReference type="Gene3D" id="3.40.50.1820">
    <property type="entry name" value="alpha/beta hydrolase"/>
    <property type="match status" value="1"/>
</dbReference>
<evidence type="ECO:0000313" key="2">
    <source>
        <dbReference type="Proteomes" id="UP000424462"/>
    </source>
</evidence>
<dbReference type="Proteomes" id="UP000424462">
    <property type="component" value="Chromosome"/>
</dbReference>
<reference evidence="1 2" key="1">
    <citation type="submission" date="2019-11" db="EMBL/GenBank/DDBJ databases">
        <title>Complete genome sequence of Corynebacterium kalinowskii 1959, a novel Corynebacterium species isolated from soil of a small paddock in Vilsendorf, Germany.</title>
        <authorList>
            <person name="Schaffert L."/>
            <person name="Ruwe M."/>
            <person name="Milse J."/>
            <person name="Hanuschka K."/>
            <person name="Ortseifen V."/>
            <person name="Droste J."/>
            <person name="Brandt D."/>
            <person name="Schlueter L."/>
            <person name="Kutter Y."/>
            <person name="Vinke S."/>
            <person name="Viehoefer P."/>
            <person name="Jacob L."/>
            <person name="Luebke N.-C."/>
            <person name="Schulte-Berndt E."/>
            <person name="Hain C."/>
            <person name="Linder M."/>
            <person name="Schmidt P."/>
            <person name="Wollenschlaeger L."/>
            <person name="Luttermann T."/>
            <person name="Thieme E."/>
            <person name="Hassa J."/>
            <person name="Haak M."/>
            <person name="Wittchen M."/>
            <person name="Mentz A."/>
            <person name="Persicke M."/>
            <person name="Busche T."/>
            <person name="Ruckert C."/>
        </authorList>
    </citation>
    <scope>NUCLEOTIDE SEQUENCE [LARGE SCALE GENOMIC DNA]</scope>
    <source>
        <strain evidence="1 2">2039</strain>
    </source>
</reference>
<evidence type="ECO:0000313" key="1">
    <source>
        <dbReference type="EMBL" id="QGU07990.1"/>
    </source>
</evidence>
<dbReference type="InterPro" id="IPR029058">
    <property type="entry name" value="AB_hydrolase_fold"/>
</dbReference>
<protein>
    <recommendedName>
        <fullName evidence="3">Alpha/beta hydrolase family protein</fullName>
    </recommendedName>
</protein>
<evidence type="ECO:0008006" key="3">
    <source>
        <dbReference type="Google" id="ProtNLM"/>
    </source>
</evidence>
<dbReference type="EMBL" id="CP046455">
    <property type="protein sequence ID" value="QGU07990.1"/>
    <property type="molecule type" value="Genomic_DNA"/>
</dbReference>
<gene>
    <name evidence="1" type="ORF">COCCU_10355</name>
</gene>
<dbReference type="AlphaFoldDB" id="A0A6B8WDC1"/>
<dbReference type="SUPFAM" id="SSF53474">
    <property type="entry name" value="alpha/beta-Hydrolases"/>
    <property type="match status" value="1"/>
</dbReference>
<name>A0A6B8WDC1_9CORY</name>
<keyword evidence="2" id="KW-1185">Reference proteome</keyword>
<organism evidence="1 2">
    <name type="scientific">Corynebacterium occultum</name>
    <dbReference type="NCBI Taxonomy" id="2675219"/>
    <lineage>
        <taxon>Bacteria</taxon>
        <taxon>Bacillati</taxon>
        <taxon>Actinomycetota</taxon>
        <taxon>Actinomycetes</taxon>
        <taxon>Mycobacteriales</taxon>
        <taxon>Corynebacteriaceae</taxon>
        <taxon>Corynebacterium</taxon>
    </lineage>
</organism>